<comment type="caution">
    <text evidence="1">The sequence shown here is derived from an EMBL/GenBank/DDBJ whole genome shotgun (WGS) entry which is preliminary data.</text>
</comment>
<organism evidence="1 2">
    <name type="scientific">Giardia duodenalis assemblage B</name>
    <dbReference type="NCBI Taxonomy" id="1394984"/>
    <lineage>
        <taxon>Eukaryota</taxon>
        <taxon>Metamonada</taxon>
        <taxon>Diplomonadida</taxon>
        <taxon>Hexamitidae</taxon>
        <taxon>Giardiinae</taxon>
        <taxon>Giardia</taxon>
    </lineage>
</organism>
<name>A0A132NY82_GIAIN</name>
<gene>
    <name evidence="1" type="ORF">QR46_1316</name>
</gene>
<accession>A0A132NY82</accession>
<protein>
    <submittedName>
        <fullName evidence="1">Uncharacterized protein</fullName>
    </submittedName>
</protein>
<dbReference type="VEuPathDB" id="GiardiaDB:QR46_1316"/>
<proteinExistence type="predicted"/>
<dbReference type="EMBL" id="JXTI01000026">
    <property type="protein sequence ID" value="KWX14652.1"/>
    <property type="molecule type" value="Genomic_DNA"/>
</dbReference>
<dbReference type="AlphaFoldDB" id="A0A132NY82"/>
<evidence type="ECO:0000313" key="2">
    <source>
        <dbReference type="Proteomes" id="UP000070089"/>
    </source>
</evidence>
<reference evidence="1 2" key="1">
    <citation type="journal article" date="2015" name="Mol. Biochem. Parasitol.">
        <title>Identification of polymorphic genes for use in assemblage B genotyping assays through comparative genomics of multiple assemblage B Giardia duodenalis isolates.</title>
        <authorList>
            <person name="Wielinga C."/>
            <person name="Thompson R.C."/>
            <person name="Monis P."/>
            <person name="Ryan U."/>
        </authorList>
    </citation>
    <scope>NUCLEOTIDE SEQUENCE [LARGE SCALE GENOMIC DNA]</scope>
    <source>
        <strain evidence="1 2">BAH15c1</strain>
    </source>
</reference>
<sequence>MSALELYLVGDYDGAIEKSKQAAKDPGSLAHLAGFLAHMAKGKATPVPTGGYASALENMVNGVKVQSSGDYAECISVVRALVDLTKNDPDGAYTEVTALIERSAGGDADRRIESVGFLHYLRILALLQMNQLPLVKREMGLLQAAESGSPLYSIADCLVYGTPRSFNTLKARFGATEQIQYLAGLHGYSFTSK</sequence>
<evidence type="ECO:0000313" key="1">
    <source>
        <dbReference type="EMBL" id="KWX14652.1"/>
    </source>
</evidence>
<dbReference type="Proteomes" id="UP000070089">
    <property type="component" value="Unassembled WGS sequence"/>
</dbReference>
<dbReference type="OrthoDB" id="10250180at2759"/>